<reference evidence="1 2" key="1">
    <citation type="submission" date="2019-06" db="EMBL/GenBank/DDBJ databases">
        <authorList>
            <person name="Mardanova A.M."/>
            <person name="Pudova D.S."/>
            <person name="Shagimardanova E.I."/>
            <person name="Gogoleva N.E."/>
            <person name="Lutfullin M.T."/>
            <person name="Hadieva G.F."/>
            <person name="Sharipova M.R."/>
        </authorList>
    </citation>
    <scope>NUCLEOTIDE SEQUENCE [LARGE SCALE GENOMIC DNA]</scope>
    <source>
        <strain evidence="1 2">MG-1</strain>
    </source>
</reference>
<evidence type="ECO:0000313" key="2">
    <source>
        <dbReference type="Proteomes" id="UP000314223"/>
    </source>
</evidence>
<dbReference type="AlphaFoldDB" id="A0A5C4X547"/>
<evidence type="ECO:0000313" key="1">
    <source>
        <dbReference type="EMBL" id="TNM55942.1"/>
    </source>
</evidence>
<protein>
    <submittedName>
        <fullName evidence="1">Uncharacterized protein</fullName>
    </submittedName>
</protein>
<dbReference type="RefSeq" id="WP_139468080.1">
    <property type="nucleotide sequence ID" value="NZ_VDMQ01000003.1"/>
</dbReference>
<sequence length="106" mass="12335">MNEYVDYRGTWREWQKILNDQGARRGAEDRDPMAVRARVEWERDGPEWMDGEAVRIDRRDGAIFVRLHDGRCSTLGAWLTPDDLWWEGKSGIACQKSVKNDATPKL</sequence>
<organism evidence="1 2">
    <name type="scientific">Brevibacterium sediminis</name>
    <dbReference type="NCBI Taxonomy" id="1857024"/>
    <lineage>
        <taxon>Bacteria</taxon>
        <taxon>Bacillati</taxon>
        <taxon>Actinomycetota</taxon>
        <taxon>Actinomycetes</taxon>
        <taxon>Micrococcales</taxon>
        <taxon>Brevibacteriaceae</taxon>
        <taxon>Brevibacterium</taxon>
    </lineage>
</organism>
<accession>A0A5C4X547</accession>
<dbReference type="EMBL" id="VDMQ01000003">
    <property type="protein sequence ID" value="TNM55942.1"/>
    <property type="molecule type" value="Genomic_DNA"/>
</dbReference>
<comment type="caution">
    <text evidence="1">The sequence shown here is derived from an EMBL/GenBank/DDBJ whole genome shotgun (WGS) entry which is preliminary data.</text>
</comment>
<dbReference type="Proteomes" id="UP000314223">
    <property type="component" value="Unassembled WGS sequence"/>
</dbReference>
<proteinExistence type="predicted"/>
<gene>
    <name evidence="1" type="ORF">FHQ09_06820</name>
</gene>
<name>A0A5C4X547_9MICO</name>